<organism evidence="3 4">
    <name type="scientific">Macrococcus carouselicus</name>
    <dbReference type="NCBI Taxonomy" id="69969"/>
    <lineage>
        <taxon>Bacteria</taxon>
        <taxon>Bacillati</taxon>
        <taxon>Bacillota</taxon>
        <taxon>Bacilli</taxon>
        <taxon>Bacillales</taxon>
        <taxon>Staphylococcaceae</taxon>
        <taxon>Macrococcus</taxon>
    </lineage>
</organism>
<dbReference type="InterPro" id="IPR050266">
    <property type="entry name" value="AB_hydrolase_sf"/>
</dbReference>
<reference evidence="3 4" key="1">
    <citation type="submission" date="2019-01" db="EMBL/GenBank/DDBJ databases">
        <title>Draft genome sequences of the type strains of six Macrococcus species.</title>
        <authorList>
            <person name="Mazhar S."/>
            <person name="Altermann E."/>
            <person name="Hill C."/>
            <person name="Mcauliffe O."/>
        </authorList>
    </citation>
    <scope>NUCLEOTIDE SEQUENCE [LARGE SCALE GENOMIC DNA]</scope>
    <source>
        <strain evidence="3 4">ATCC 51828</strain>
    </source>
</reference>
<dbReference type="PRINTS" id="PR00111">
    <property type="entry name" value="ABHYDROLASE"/>
</dbReference>
<protein>
    <submittedName>
        <fullName evidence="3">Alpha/beta hydrolase</fullName>
    </submittedName>
</protein>
<sequence length="259" mass="29622">MSVFKSTDGTTINYEVSGSGEPLIMIHGINGNMRMFDIVKEQLADKYQIITYDVRGHGQSDRPLNFTIDDHIDDCLDLISYLELDKAHLLGYSMGAYIALGLAVRYPRKVDRLILVGGKAHTTVSSFARLMMQHRDEVKDKPKKEVTQLLSRYIFYNKEKVDGWQKTIDDYSEMDANEEAVAARGIIGFDYRNSLTKLPHQTLLIAGRHDQLNPPIESQYMAELIPNSKFIEFEYSGHAPLAEEPKRFAEEIQLFLDRQ</sequence>
<evidence type="ECO:0000313" key="4">
    <source>
        <dbReference type="Proteomes" id="UP000295280"/>
    </source>
</evidence>
<dbReference type="OrthoDB" id="9805423at2"/>
<dbReference type="InterPro" id="IPR000073">
    <property type="entry name" value="AB_hydrolase_1"/>
</dbReference>
<dbReference type="GO" id="GO:0016020">
    <property type="term" value="C:membrane"/>
    <property type="evidence" value="ECO:0007669"/>
    <property type="project" value="TreeGrafter"/>
</dbReference>
<dbReference type="EMBL" id="SCWD01000003">
    <property type="protein sequence ID" value="TDM00814.1"/>
    <property type="molecule type" value="Genomic_DNA"/>
</dbReference>
<dbReference type="Proteomes" id="UP000295280">
    <property type="component" value="Unassembled WGS sequence"/>
</dbReference>
<evidence type="ECO:0000259" key="2">
    <source>
        <dbReference type="Pfam" id="PF00561"/>
    </source>
</evidence>
<dbReference type="SUPFAM" id="SSF53474">
    <property type="entry name" value="alpha/beta-Hydrolases"/>
    <property type="match status" value="1"/>
</dbReference>
<dbReference type="PANTHER" id="PTHR43798:SF31">
    <property type="entry name" value="AB HYDROLASE SUPERFAMILY PROTEIN YCLE"/>
    <property type="match status" value="1"/>
</dbReference>
<dbReference type="RefSeq" id="WP_133418051.1">
    <property type="nucleotide sequence ID" value="NZ_SCWD01000003.1"/>
</dbReference>
<proteinExistence type="predicted"/>
<accession>A0A9Q8CGH2</accession>
<dbReference type="AlphaFoldDB" id="A0A9Q8CGH2"/>
<keyword evidence="4" id="KW-1185">Reference proteome</keyword>
<evidence type="ECO:0000256" key="1">
    <source>
        <dbReference type="ARBA" id="ARBA00022801"/>
    </source>
</evidence>
<dbReference type="Gene3D" id="3.40.50.1820">
    <property type="entry name" value="alpha/beta hydrolase"/>
    <property type="match status" value="1"/>
</dbReference>
<evidence type="ECO:0000313" key="3">
    <source>
        <dbReference type="EMBL" id="TDM00814.1"/>
    </source>
</evidence>
<name>A0A9Q8CGH2_9STAP</name>
<feature type="domain" description="AB hydrolase-1" evidence="2">
    <location>
        <begin position="22"/>
        <end position="245"/>
    </location>
</feature>
<comment type="caution">
    <text evidence="3">The sequence shown here is derived from an EMBL/GenBank/DDBJ whole genome shotgun (WGS) entry which is preliminary data.</text>
</comment>
<gene>
    <name evidence="3" type="ORF">ERX40_08360</name>
</gene>
<dbReference type="Pfam" id="PF00561">
    <property type="entry name" value="Abhydrolase_1"/>
    <property type="match status" value="1"/>
</dbReference>
<keyword evidence="1 3" id="KW-0378">Hydrolase</keyword>
<dbReference type="InterPro" id="IPR029058">
    <property type="entry name" value="AB_hydrolase_fold"/>
</dbReference>
<dbReference type="GO" id="GO:0016787">
    <property type="term" value="F:hydrolase activity"/>
    <property type="evidence" value="ECO:0007669"/>
    <property type="project" value="UniProtKB-KW"/>
</dbReference>
<dbReference type="PANTHER" id="PTHR43798">
    <property type="entry name" value="MONOACYLGLYCEROL LIPASE"/>
    <property type="match status" value="1"/>
</dbReference>